<dbReference type="PIRSF" id="PIRSF001221">
    <property type="entry name" value="Amidase_fungi"/>
    <property type="match status" value="1"/>
</dbReference>
<dbReference type="Gene3D" id="3.90.1300.10">
    <property type="entry name" value="Amidase signature (AS) domain"/>
    <property type="match status" value="1"/>
</dbReference>
<dbReference type="SUPFAM" id="SSF75304">
    <property type="entry name" value="Amidase signature (AS) enzymes"/>
    <property type="match status" value="1"/>
</dbReference>
<dbReference type="InterPro" id="IPR020556">
    <property type="entry name" value="Amidase_CS"/>
</dbReference>
<protein>
    <submittedName>
        <fullName evidence="2">Amidase family protein</fullName>
    </submittedName>
</protein>
<feature type="domain" description="Amidase" evidence="1">
    <location>
        <begin position="31"/>
        <end position="468"/>
    </location>
</feature>
<comment type="caution">
    <text evidence="2">The sequence shown here is derived from an EMBL/GenBank/DDBJ whole genome shotgun (WGS) entry which is preliminary data.</text>
</comment>
<dbReference type="Proteomes" id="UP001500124">
    <property type="component" value="Unassembled WGS sequence"/>
</dbReference>
<dbReference type="InterPro" id="IPR036928">
    <property type="entry name" value="AS_sf"/>
</dbReference>
<evidence type="ECO:0000259" key="1">
    <source>
        <dbReference type="Pfam" id="PF01425"/>
    </source>
</evidence>
<dbReference type="InterPro" id="IPR052739">
    <property type="entry name" value="FAAH2"/>
</dbReference>
<accession>A0ABP9LJA8</accession>
<organism evidence="2 3">
    <name type="scientific">Streptomyces similanensis</name>
    <dbReference type="NCBI Taxonomy" id="1274988"/>
    <lineage>
        <taxon>Bacteria</taxon>
        <taxon>Bacillati</taxon>
        <taxon>Actinomycetota</taxon>
        <taxon>Actinomycetes</taxon>
        <taxon>Kitasatosporales</taxon>
        <taxon>Streptomycetaceae</taxon>
        <taxon>Streptomyces</taxon>
    </lineage>
</organism>
<sequence length="488" mass="51442">MGKPDPSTALWQRSATELAAAIRTREVSSEELVRSCLNRIAETNPRLNALVDVRPEEALAAARRADAQVAAGGELGPLHGIPVSIKINTDQEGYATSNGVAALAGRTATADAACVTALREAGAVPLGRSNSPGFSFRWFSTNELYGRTLNPWDADRTPGGSSGGSASSLAAGMTPLAQGNDIGGSIRFPAACCGVVGVRPTVGRVSDYGPPAFADTPDGPVELDFPPTVHNCAVQGPLARNVADARLALHAMSVPDLRMPQGVPAFPAAARPADQIAVTVVRGNADVKNDAAVDRALDAAAARLADAGYAVEEVDQLSLLTEAARLWALLITEDIRLILPVVQQLGDEAIRTALGGHFGYAAEVWGERPSLETYINGWARRATLITRLQELLGRQRLLLTPACAELPFEQDADQAGPDRNRELFSAMWPMTAVPILGFPAVTLPVALDGGLPVGVQLVGGRFEEDLVLDAAQVIEDRTPAIRVWDREA</sequence>
<dbReference type="EMBL" id="BAABKC010000125">
    <property type="protein sequence ID" value="GAA5077611.1"/>
    <property type="molecule type" value="Genomic_DNA"/>
</dbReference>
<dbReference type="InterPro" id="IPR023631">
    <property type="entry name" value="Amidase_dom"/>
</dbReference>
<evidence type="ECO:0000313" key="3">
    <source>
        <dbReference type="Proteomes" id="UP001500124"/>
    </source>
</evidence>
<keyword evidence="3" id="KW-1185">Reference proteome</keyword>
<reference evidence="3" key="1">
    <citation type="journal article" date="2019" name="Int. J. Syst. Evol. Microbiol.">
        <title>The Global Catalogue of Microorganisms (GCM) 10K type strain sequencing project: providing services to taxonomists for standard genome sequencing and annotation.</title>
        <authorList>
            <consortium name="The Broad Institute Genomics Platform"/>
            <consortium name="The Broad Institute Genome Sequencing Center for Infectious Disease"/>
            <person name="Wu L."/>
            <person name="Ma J."/>
        </authorList>
    </citation>
    <scope>NUCLEOTIDE SEQUENCE [LARGE SCALE GENOMIC DNA]</scope>
    <source>
        <strain evidence="3">JCM 18410</strain>
    </source>
</reference>
<gene>
    <name evidence="2" type="ORF">GCM10023336_68540</name>
</gene>
<dbReference type="NCBIfam" id="NF005687">
    <property type="entry name" value="PRK07487.1"/>
    <property type="match status" value="1"/>
</dbReference>
<name>A0ABP9LJA8_9ACTN</name>
<dbReference type="PROSITE" id="PS00571">
    <property type="entry name" value="AMIDASES"/>
    <property type="match status" value="1"/>
</dbReference>
<proteinExistence type="predicted"/>
<dbReference type="RefSeq" id="WP_345671934.1">
    <property type="nucleotide sequence ID" value="NZ_BAABKC010000125.1"/>
</dbReference>
<evidence type="ECO:0000313" key="2">
    <source>
        <dbReference type="EMBL" id="GAA5077611.1"/>
    </source>
</evidence>
<dbReference type="PANTHER" id="PTHR43372:SF4">
    <property type="entry name" value="FATTY-ACID AMIDE HYDROLASE 2"/>
    <property type="match status" value="1"/>
</dbReference>
<dbReference type="Pfam" id="PF01425">
    <property type="entry name" value="Amidase"/>
    <property type="match status" value="1"/>
</dbReference>
<dbReference type="PANTHER" id="PTHR43372">
    <property type="entry name" value="FATTY-ACID AMIDE HYDROLASE"/>
    <property type="match status" value="1"/>
</dbReference>